<dbReference type="Proteomes" id="UP000249057">
    <property type="component" value="Unassembled WGS sequence"/>
</dbReference>
<gene>
    <name evidence="1" type="ORF">BO95DRAFT_514782</name>
</gene>
<sequence length="493" mass="54514">MDPDETAIFIRSENAQTPAELGESGTVHQFVVQQQPSRSTNIQPYSGYPTPSTMKSFTVLALSTLATTTTGIGFNPLHHLAGITPYYAPQDPPIDPKPHPGCNVTRAAYLVRHAAIYANDFDYESYIEPFVEKLRNTTQDWQSTGALSFLRNWTAPIDEEHLEKITRVGLQEATTLGRKLHQHYPTLRADKVWTSTADRTVKSAEGFINGYTNNQSAALDLVQVAESKSTGADSLTPYKACPAYSSSYGSDQSKEFIDHYTTPIIARLDTLAPKFNFTADDVTAMFELCGYETVIRGFSPFCSLALFTSAEWLAFEYANDIMYFYNTGYGRPLSPHIGLPWAKASWAMVSGNTNTSDTLYVSFTHRELPPTVVTALGLFNNSAFTGADDLNTTMPLDQVNYNRAWRSSHILPFLGNIAIERLECDVPGYESPEYYRVLVNSAPQPLVGCRDGPGESCSREGFSKFMQEREELYGDFGGACGNGSAIDTLSIYN</sequence>
<reference evidence="1" key="1">
    <citation type="submission" date="2018-02" db="EMBL/GenBank/DDBJ databases">
        <title>The genomes of Aspergillus section Nigri reveals drivers in fungal speciation.</title>
        <authorList>
            <consortium name="DOE Joint Genome Institute"/>
            <person name="Vesth T.C."/>
            <person name="Nybo J."/>
            <person name="Theobald S."/>
            <person name="Brandl J."/>
            <person name="Frisvad J.C."/>
            <person name="Nielsen K.F."/>
            <person name="Lyhne E.K."/>
            <person name="Kogle M.E."/>
            <person name="Kuo A."/>
            <person name="Riley R."/>
            <person name="Clum A."/>
            <person name="Nolan M."/>
            <person name="Lipzen A."/>
            <person name="Salamov A."/>
            <person name="Henrissat B."/>
            <person name="Wiebenga A."/>
            <person name="De vries R.P."/>
            <person name="Grigoriev I.V."/>
            <person name="Mortensen U.H."/>
            <person name="Andersen M.R."/>
            <person name="Baker S.E."/>
        </authorList>
    </citation>
    <scope>NUCLEOTIDE SEQUENCE</scope>
    <source>
        <strain evidence="1">CBS 621.78</strain>
    </source>
</reference>
<dbReference type="EMBL" id="KZ825346">
    <property type="protein sequence ID" value="RAH45285.1"/>
    <property type="molecule type" value="Genomic_DNA"/>
</dbReference>
<evidence type="ECO:0000313" key="1">
    <source>
        <dbReference type="EMBL" id="RAH45285.1"/>
    </source>
</evidence>
<organism evidence="1 2">
    <name type="scientific">Aspergillus brunneoviolaceus CBS 621.78</name>
    <dbReference type="NCBI Taxonomy" id="1450534"/>
    <lineage>
        <taxon>Eukaryota</taxon>
        <taxon>Fungi</taxon>
        <taxon>Dikarya</taxon>
        <taxon>Ascomycota</taxon>
        <taxon>Pezizomycotina</taxon>
        <taxon>Eurotiomycetes</taxon>
        <taxon>Eurotiomycetidae</taxon>
        <taxon>Eurotiales</taxon>
        <taxon>Aspergillaceae</taxon>
        <taxon>Aspergillus</taxon>
        <taxon>Aspergillus subgen. Circumdati</taxon>
    </lineage>
</organism>
<evidence type="ECO:0000313" key="2">
    <source>
        <dbReference type="Proteomes" id="UP000249057"/>
    </source>
</evidence>
<keyword evidence="2" id="KW-1185">Reference proteome</keyword>
<protein>
    <submittedName>
        <fullName evidence="1">Histidine acid phosphatase</fullName>
    </submittedName>
</protein>
<proteinExistence type="predicted"/>
<accession>A0ACD1G7P4</accession>
<name>A0ACD1G7P4_9EURO</name>